<feature type="transmembrane region" description="Helical" evidence="3">
    <location>
        <begin position="48"/>
        <end position="68"/>
    </location>
</feature>
<dbReference type="EMBL" id="CP086718">
    <property type="protein sequence ID" value="WOO84162.1"/>
    <property type="molecule type" value="Genomic_DNA"/>
</dbReference>
<evidence type="ECO:0000256" key="1">
    <source>
        <dbReference type="ARBA" id="ARBA00004429"/>
    </source>
</evidence>
<name>A0AAF1BKN2_9TREE</name>
<accession>A0AAF1BKN2</accession>
<dbReference type="PANTHER" id="PTHR43702">
    <property type="entry name" value="L-FUCOSE-PROTON SYMPORTER"/>
    <property type="match status" value="1"/>
</dbReference>
<feature type="transmembrane region" description="Helical" evidence="3">
    <location>
        <begin position="15"/>
        <end position="36"/>
    </location>
</feature>
<keyword evidence="3" id="KW-0472">Membrane</keyword>
<dbReference type="PANTHER" id="PTHR43702:SF3">
    <property type="entry name" value="PROTEIN TSGA"/>
    <property type="match status" value="1"/>
</dbReference>
<feature type="transmembrane region" description="Helical" evidence="3">
    <location>
        <begin position="205"/>
        <end position="224"/>
    </location>
</feature>
<feature type="transmembrane region" description="Helical" evidence="3">
    <location>
        <begin position="101"/>
        <end position="122"/>
    </location>
</feature>
<feature type="transmembrane region" description="Helical" evidence="3">
    <location>
        <begin position="167"/>
        <end position="185"/>
    </location>
</feature>
<keyword evidence="5" id="KW-1185">Reference proteome</keyword>
<feature type="transmembrane region" description="Helical" evidence="3">
    <location>
        <begin position="245"/>
        <end position="269"/>
    </location>
</feature>
<protein>
    <submittedName>
        <fullName evidence="4">Glucose/galactose transporter</fullName>
    </submittedName>
</protein>
<reference evidence="4" key="1">
    <citation type="submission" date="2023-10" db="EMBL/GenBank/DDBJ databases">
        <authorList>
            <person name="Noh H."/>
        </authorList>
    </citation>
    <scope>NUCLEOTIDE SEQUENCE</scope>
    <source>
        <strain evidence="4">DUCC4014</strain>
    </source>
</reference>
<sequence length="427" mass="44321">MAWIEPPTTVSQRPAIFFASTLLALCGLARGMFDVAAQHLASLSQADVLNAAFYAPFVLALVFGFVSSTPKRTAYAGLAFMTLGSGLLIVAAVVKSFSMACGFAAITSVGIAALELSANSLIATAPRPAANLALVNGVGSAARVLGSVVASKGVFVRGAFSATNAGYVAMGMAVLSLLLCIPVWGISLPPPKDDNEASDSSPNKWLPLVAFPVGFLALGAQASLRTHTTQFLAQSTGSVTSLPAYSAYDLALGASAIAAAATLAAWTYLRKMDACAALAMQAFVAAVFAVLIAVIKRTGGIVCLYLLYTAQGACFPLFFAVATAGVRNKSVAGGIVVASTSGGAVLPLLQRLLGAATTISKSFPLLVVGFIPLSLYAFVMWIQESKRTGGEMVAWHDEWNERPSTTAHQPEWQTLDVELVSRETTRA</sequence>
<dbReference type="InterPro" id="IPR036259">
    <property type="entry name" value="MFS_trans_sf"/>
</dbReference>
<dbReference type="GeneID" id="87810855"/>
<dbReference type="SUPFAM" id="SSF103473">
    <property type="entry name" value="MFS general substrate transporter"/>
    <property type="match status" value="1"/>
</dbReference>
<dbReference type="RefSeq" id="XP_062630188.1">
    <property type="nucleotide sequence ID" value="XM_062774204.1"/>
</dbReference>
<keyword evidence="3" id="KW-0812">Transmembrane</keyword>
<feature type="transmembrane region" description="Helical" evidence="3">
    <location>
        <begin position="362"/>
        <end position="382"/>
    </location>
</feature>
<comment type="subcellular location">
    <subcellularLocation>
        <location evidence="1">Cell inner membrane</location>
        <topology evidence="1">Multi-pass membrane protein</topology>
    </subcellularLocation>
</comment>
<keyword evidence="3" id="KW-1133">Transmembrane helix</keyword>
<feature type="transmembrane region" description="Helical" evidence="3">
    <location>
        <begin position="302"/>
        <end position="325"/>
    </location>
</feature>
<dbReference type="GO" id="GO:0005886">
    <property type="term" value="C:plasma membrane"/>
    <property type="evidence" value="ECO:0007669"/>
    <property type="project" value="UniProtKB-SubCell"/>
</dbReference>
<feature type="transmembrane region" description="Helical" evidence="3">
    <location>
        <begin position="74"/>
        <end position="94"/>
    </location>
</feature>
<dbReference type="Proteomes" id="UP000827549">
    <property type="component" value="Chromosome 5"/>
</dbReference>
<evidence type="ECO:0000256" key="2">
    <source>
        <dbReference type="ARBA" id="ARBA00022475"/>
    </source>
</evidence>
<evidence type="ECO:0000313" key="4">
    <source>
        <dbReference type="EMBL" id="WOO84162.1"/>
    </source>
</evidence>
<feature type="transmembrane region" description="Helical" evidence="3">
    <location>
        <begin position="331"/>
        <end position="350"/>
    </location>
</feature>
<organism evidence="4 5">
    <name type="scientific">Vanrija pseudolonga</name>
    <dbReference type="NCBI Taxonomy" id="143232"/>
    <lineage>
        <taxon>Eukaryota</taxon>
        <taxon>Fungi</taxon>
        <taxon>Dikarya</taxon>
        <taxon>Basidiomycota</taxon>
        <taxon>Agaricomycotina</taxon>
        <taxon>Tremellomycetes</taxon>
        <taxon>Trichosporonales</taxon>
        <taxon>Trichosporonaceae</taxon>
        <taxon>Vanrija</taxon>
    </lineage>
</organism>
<evidence type="ECO:0000256" key="3">
    <source>
        <dbReference type="SAM" id="Phobius"/>
    </source>
</evidence>
<keyword evidence="2" id="KW-1003">Cell membrane</keyword>
<dbReference type="InterPro" id="IPR050375">
    <property type="entry name" value="MFS_TsgA-like"/>
</dbReference>
<dbReference type="AlphaFoldDB" id="A0AAF1BKN2"/>
<proteinExistence type="predicted"/>
<dbReference type="Gene3D" id="1.20.1250.20">
    <property type="entry name" value="MFS general substrate transporter like domains"/>
    <property type="match status" value="2"/>
</dbReference>
<evidence type="ECO:0000313" key="5">
    <source>
        <dbReference type="Proteomes" id="UP000827549"/>
    </source>
</evidence>
<gene>
    <name evidence="4" type="primary">gluP_2</name>
    <name evidence="4" type="ORF">LOC62_05G007683</name>
</gene>
<feature type="transmembrane region" description="Helical" evidence="3">
    <location>
        <begin position="134"/>
        <end position="155"/>
    </location>
</feature>
<feature type="transmembrane region" description="Helical" evidence="3">
    <location>
        <begin position="275"/>
        <end position="295"/>
    </location>
</feature>